<dbReference type="Pfam" id="PF00128">
    <property type="entry name" value="Alpha-amylase"/>
    <property type="match status" value="1"/>
</dbReference>
<comment type="similarity">
    <text evidence="3 9">Belongs to the glycosyl hydrolase 13 family.</text>
</comment>
<evidence type="ECO:0000256" key="10">
    <source>
        <dbReference type="PIRSR" id="PIRSR006337-3"/>
    </source>
</evidence>
<comment type="pathway">
    <text evidence="2 9">Glycan biosynthesis; trehalose biosynthesis.</text>
</comment>
<evidence type="ECO:0000256" key="7">
    <source>
        <dbReference type="ARBA" id="ARBA00033284"/>
    </source>
</evidence>
<feature type="domain" description="Glycosyl hydrolase family 13 catalytic" evidence="11">
    <location>
        <begin position="116"/>
        <end position="482"/>
    </location>
</feature>
<dbReference type="eggNOG" id="COG0296">
    <property type="taxonomic scope" value="Bacteria"/>
</dbReference>
<dbReference type="OrthoDB" id="9800174at2"/>
<organism evidence="12 13">
    <name type="scientific">Maridesulfovibrio salexigens (strain ATCC 14822 / DSM 2638 / NCIMB 8403 / VKM B-1763)</name>
    <name type="common">Desulfovibrio salexigens</name>
    <dbReference type="NCBI Taxonomy" id="526222"/>
    <lineage>
        <taxon>Bacteria</taxon>
        <taxon>Pseudomonadati</taxon>
        <taxon>Thermodesulfobacteriota</taxon>
        <taxon>Desulfovibrionia</taxon>
        <taxon>Desulfovibrionales</taxon>
        <taxon>Desulfovibrionaceae</taxon>
        <taxon>Maridesulfovibrio</taxon>
    </lineage>
</organism>
<dbReference type="CDD" id="cd11325">
    <property type="entry name" value="AmyAc_GTHase"/>
    <property type="match status" value="1"/>
</dbReference>
<comment type="catalytic activity">
    <reaction evidence="8 9">
        <text>hydrolysis of (1-&gt;4)-alpha-D-glucosidic linkage in 4-alpha-D-[(1-&gt;4)-alpha-D-glucanosyl]n trehalose to yield trehalose and (1-&gt;4)-alpha-D-glucan.</text>
        <dbReference type="EC" id="3.2.1.141"/>
    </reaction>
</comment>
<evidence type="ECO:0000256" key="2">
    <source>
        <dbReference type="ARBA" id="ARBA00005199"/>
    </source>
</evidence>
<reference evidence="12 13" key="1">
    <citation type="submission" date="2009-06" db="EMBL/GenBank/DDBJ databases">
        <title>Complete sequence of Desulfovibrio salexigens DSM 2638.</title>
        <authorList>
            <consortium name="US DOE Joint Genome Institute"/>
            <person name="Lucas S."/>
            <person name="Copeland A."/>
            <person name="Lapidus A."/>
            <person name="Glavina del Rio T."/>
            <person name="Tice H."/>
            <person name="Bruce D."/>
            <person name="Goodwin L."/>
            <person name="Pitluck S."/>
            <person name="Munk A.C."/>
            <person name="Brettin T."/>
            <person name="Detter J.C."/>
            <person name="Han C."/>
            <person name="Tapia R."/>
            <person name="Larimer F."/>
            <person name="Land M."/>
            <person name="Hauser L."/>
            <person name="Kyrpides N."/>
            <person name="Anderson I."/>
            <person name="Wall J.D."/>
            <person name="Arkin A.P."/>
            <person name="Dehal P."/>
            <person name="Chivian D."/>
            <person name="Giles B."/>
            <person name="Hazen T.C."/>
        </authorList>
    </citation>
    <scope>NUCLEOTIDE SEQUENCE [LARGE SCALE GENOMIC DNA]</scope>
    <source>
        <strain evidence="13">ATCC 14822 / DSM 2638 / NCIMB 8403 / VKM B-1763</strain>
    </source>
</reference>
<dbReference type="PANTHER" id="PTHR43002">
    <property type="entry name" value="GLYCOGEN DEBRANCHING ENZYME"/>
    <property type="match status" value="1"/>
</dbReference>
<evidence type="ECO:0000313" key="12">
    <source>
        <dbReference type="EMBL" id="ACS79139.1"/>
    </source>
</evidence>
<dbReference type="CAZy" id="GH13">
    <property type="family name" value="Glycoside Hydrolase Family 13"/>
</dbReference>
<dbReference type="InterPro" id="IPR012768">
    <property type="entry name" value="Trehalose_TreZ"/>
</dbReference>
<dbReference type="PIRSF" id="PIRSF006337">
    <property type="entry name" value="Trehalose_TreZ"/>
    <property type="match status" value="1"/>
</dbReference>
<dbReference type="CAZy" id="CBM48">
    <property type="family name" value="Carbohydrate-Binding Module Family 48"/>
</dbReference>
<dbReference type="AlphaFoldDB" id="C6C0K5"/>
<dbReference type="Gene3D" id="3.20.20.80">
    <property type="entry name" value="Glycosidases"/>
    <property type="match status" value="1"/>
</dbReference>
<evidence type="ECO:0000256" key="5">
    <source>
        <dbReference type="ARBA" id="ARBA00015938"/>
    </source>
</evidence>
<dbReference type="CDD" id="cd02853">
    <property type="entry name" value="E_set_MTHase_like_N"/>
    <property type="match status" value="1"/>
</dbReference>
<dbReference type="SMART" id="SM00642">
    <property type="entry name" value="Aamy"/>
    <property type="match status" value="1"/>
</dbReference>
<dbReference type="GO" id="GO:0005992">
    <property type="term" value="P:trehalose biosynthetic process"/>
    <property type="evidence" value="ECO:0007669"/>
    <property type="project" value="UniProtKB-UniPathway"/>
</dbReference>
<evidence type="ECO:0000256" key="6">
    <source>
        <dbReference type="ARBA" id="ARBA00032057"/>
    </source>
</evidence>
<dbReference type="InterPro" id="IPR013783">
    <property type="entry name" value="Ig-like_fold"/>
</dbReference>
<sequence length="597" mass="67688">MNEKLLGARLQQDGKCSFRIFAPHIQQVKIKIQNQPNESYSLTPSQYGYHETTLEEIKPGALYSFVLDNGPAIPDPASSWQPEEQKNASAVVDHHFFDWGEDNFSGLPMSEMIIYEAHTGTFSPEKNFQGLISKLPHLSELGINTLQLMPIASFAGSQGWGYETTFPYAVHPPYGRPDELKELIKQCHLRDIAVILDVSFGSMIPVDALEPAYFPFFSSKYNVHNGRALNFDEEYSYGVREFYIQCALSWIRDYRVDGLRIKDADHIFDQTPIHFLEELATRVKNFARQNNRTCVLINGDKRNALRPVLPPEKGGYGLDALYNDNFYCALHSQLTGNHEGRFKDYVDPERMVSAMQYGFAYRGEISSHYLRKQGRNRSELNGCQFIAYSQGHEDNYGNESKCRIIENAGFEAAKLSAGATLLSPYVPMIFMGEEYGEKAPFHNFNDSQDGYCIDECCLNWMNIESDQGRALLALYRNLLKIRKEHPTIHEPCRSRCHVQEIAPGIILVFRNSTSADREYAAALFNFSKEDAENNIAQYLPERVWTTELYSASTTYAGKGSALPGILPQDGKVKIAGQSFALFLHSELVIRSEDISIR</sequence>
<comment type="subcellular location">
    <subcellularLocation>
        <location evidence="1">Cytoplasm</location>
    </subcellularLocation>
</comment>
<accession>C6C0K5</accession>
<dbReference type="InterPro" id="IPR006047">
    <property type="entry name" value="GH13_cat_dom"/>
</dbReference>
<protein>
    <recommendedName>
        <fullName evidence="5 9">Malto-oligosyltrehalose trehalohydrolase</fullName>
        <shortName evidence="9">MTHase</shortName>
        <ecNumber evidence="4 9">3.2.1.141</ecNumber>
    </recommendedName>
    <alternativeName>
        <fullName evidence="7 9">4-alpha-D-((1-&gt;4)-alpha-D-glucano)trehalose trehalohydrolase</fullName>
    </alternativeName>
    <alternativeName>
        <fullName evidence="6 9">Maltooligosyl trehalose trehalohydrolase</fullName>
    </alternativeName>
</protein>
<dbReference type="InterPro" id="IPR017853">
    <property type="entry name" value="GH"/>
</dbReference>
<dbReference type="SUPFAM" id="SSF81296">
    <property type="entry name" value="E set domains"/>
    <property type="match status" value="1"/>
</dbReference>
<gene>
    <name evidence="12" type="ordered locus">Desal_1075</name>
</gene>
<dbReference type="Gene3D" id="2.60.40.10">
    <property type="entry name" value="Immunoglobulins"/>
    <property type="match status" value="1"/>
</dbReference>
<keyword evidence="9" id="KW-0326">Glycosidase</keyword>
<dbReference type="SUPFAM" id="SSF51445">
    <property type="entry name" value="(Trans)glycosidases"/>
    <property type="match status" value="1"/>
</dbReference>
<dbReference type="EMBL" id="CP001649">
    <property type="protein sequence ID" value="ACS79139.1"/>
    <property type="molecule type" value="Genomic_DNA"/>
</dbReference>
<evidence type="ECO:0000313" key="13">
    <source>
        <dbReference type="Proteomes" id="UP000002601"/>
    </source>
</evidence>
<keyword evidence="9" id="KW-0378">Hydrolase</keyword>
<dbReference type="EC" id="3.2.1.141" evidence="4 9"/>
<keyword evidence="13" id="KW-1185">Reference proteome</keyword>
<evidence type="ECO:0000256" key="3">
    <source>
        <dbReference type="ARBA" id="ARBA00008061"/>
    </source>
</evidence>
<dbReference type="RefSeq" id="WP_015850958.1">
    <property type="nucleotide sequence ID" value="NC_012881.1"/>
</dbReference>
<dbReference type="InterPro" id="IPR014756">
    <property type="entry name" value="Ig_E-set"/>
</dbReference>
<dbReference type="Proteomes" id="UP000002601">
    <property type="component" value="Chromosome"/>
</dbReference>
<dbReference type="GO" id="GO:0005737">
    <property type="term" value="C:cytoplasm"/>
    <property type="evidence" value="ECO:0007669"/>
    <property type="project" value="UniProtKB-SubCell"/>
</dbReference>
<name>C6C0K5_MARSD</name>
<evidence type="ECO:0000256" key="8">
    <source>
        <dbReference type="ARBA" id="ARBA00034013"/>
    </source>
</evidence>
<feature type="site" description="Transition state stabilizer" evidence="10">
    <location>
        <position position="394"/>
    </location>
</feature>
<dbReference type="KEGG" id="dsa:Desal_1075"/>
<dbReference type="GO" id="GO:0033942">
    <property type="term" value="F:4-alpha-D-(1-&gt;4)-alpha-D-glucanotrehalose trehalohydrolase activity"/>
    <property type="evidence" value="ECO:0007669"/>
    <property type="project" value="UniProtKB-EC"/>
</dbReference>
<evidence type="ECO:0000256" key="1">
    <source>
        <dbReference type="ARBA" id="ARBA00004496"/>
    </source>
</evidence>
<evidence type="ECO:0000259" key="11">
    <source>
        <dbReference type="SMART" id="SM00642"/>
    </source>
</evidence>
<evidence type="ECO:0000256" key="9">
    <source>
        <dbReference type="PIRNR" id="PIRNR006337"/>
    </source>
</evidence>
<proteinExistence type="inferred from homology"/>
<dbReference type="HOGENOM" id="CLU_020726_2_0_7"/>
<dbReference type="UniPathway" id="UPA00299"/>
<evidence type="ECO:0000256" key="4">
    <source>
        <dbReference type="ARBA" id="ARBA00012268"/>
    </source>
</evidence>
<dbReference type="STRING" id="526222.Desal_1075"/>